<gene>
    <name evidence="1" type="ORF">HNP84_000977</name>
</gene>
<protein>
    <submittedName>
        <fullName evidence="1">Transcriptional regulator</fullName>
    </submittedName>
</protein>
<sequence length="211" mass="22893">MLEQRVFAMEDVAAVRALISGHGWATLVSDGGDAGPVVSHLPVILDPEDDGVVVLGHLARRDAESHRLGERQAVLVVQGPHGYVSPSFYRAGPYVPTWNYVVAHLHGRPEPLGPEETYAVLSATVDHFEAVRPKPFRLADVEEYGRRIAPGTAGFRLVPARIAAKAKLSQDKPAEVVERVIRALDEDPVHARPELAAAMRAARSTGPDRRA</sequence>
<proteinExistence type="predicted"/>
<keyword evidence="2" id="KW-1185">Reference proteome</keyword>
<dbReference type="InterPro" id="IPR012349">
    <property type="entry name" value="Split_barrel_FMN-bd"/>
</dbReference>
<dbReference type="PANTHER" id="PTHR35802">
    <property type="entry name" value="PROTEASE SYNTHASE AND SPORULATION PROTEIN PAI 2"/>
    <property type="match status" value="1"/>
</dbReference>
<evidence type="ECO:0000313" key="1">
    <source>
        <dbReference type="EMBL" id="MBB5131271.1"/>
    </source>
</evidence>
<organism evidence="1 2">
    <name type="scientific">Thermocatellispora tengchongensis</name>
    <dbReference type="NCBI Taxonomy" id="1073253"/>
    <lineage>
        <taxon>Bacteria</taxon>
        <taxon>Bacillati</taxon>
        <taxon>Actinomycetota</taxon>
        <taxon>Actinomycetes</taxon>
        <taxon>Streptosporangiales</taxon>
        <taxon>Streptosporangiaceae</taxon>
        <taxon>Thermocatellispora</taxon>
    </lineage>
</organism>
<dbReference type="InterPro" id="IPR007396">
    <property type="entry name" value="TR_PAI2-type"/>
</dbReference>
<dbReference type="Proteomes" id="UP000578449">
    <property type="component" value="Unassembled WGS sequence"/>
</dbReference>
<dbReference type="Gene3D" id="2.30.110.10">
    <property type="entry name" value="Electron Transport, Fmn-binding Protein, Chain A"/>
    <property type="match status" value="1"/>
</dbReference>
<dbReference type="Pfam" id="PF04299">
    <property type="entry name" value="FMN_bind_2"/>
    <property type="match status" value="1"/>
</dbReference>
<name>A0A840P042_9ACTN</name>
<dbReference type="PIRSF" id="PIRSF010372">
    <property type="entry name" value="PaiB"/>
    <property type="match status" value="1"/>
</dbReference>
<accession>A0A840P042</accession>
<dbReference type="RefSeq" id="WP_221335860.1">
    <property type="nucleotide sequence ID" value="NZ_BAABIX010000023.1"/>
</dbReference>
<dbReference type="PANTHER" id="PTHR35802:SF1">
    <property type="entry name" value="PROTEASE SYNTHASE AND SPORULATION PROTEIN PAI 2"/>
    <property type="match status" value="1"/>
</dbReference>
<dbReference type="EMBL" id="JACHGN010000002">
    <property type="protein sequence ID" value="MBB5131271.1"/>
    <property type="molecule type" value="Genomic_DNA"/>
</dbReference>
<reference evidence="1 2" key="1">
    <citation type="submission" date="2020-08" db="EMBL/GenBank/DDBJ databases">
        <title>Genomic Encyclopedia of Type Strains, Phase IV (KMG-IV): sequencing the most valuable type-strain genomes for metagenomic binning, comparative biology and taxonomic classification.</title>
        <authorList>
            <person name="Goeker M."/>
        </authorList>
    </citation>
    <scope>NUCLEOTIDE SEQUENCE [LARGE SCALE GENOMIC DNA]</scope>
    <source>
        <strain evidence="1 2">DSM 45615</strain>
    </source>
</reference>
<comment type="caution">
    <text evidence="1">The sequence shown here is derived from an EMBL/GenBank/DDBJ whole genome shotgun (WGS) entry which is preliminary data.</text>
</comment>
<dbReference type="AlphaFoldDB" id="A0A840P042"/>
<evidence type="ECO:0000313" key="2">
    <source>
        <dbReference type="Proteomes" id="UP000578449"/>
    </source>
</evidence>
<dbReference type="SUPFAM" id="SSF50475">
    <property type="entry name" value="FMN-binding split barrel"/>
    <property type="match status" value="1"/>
</dbReference>